<accession>A0A0R2I155</accession>
<feature type="active site" description="Tele-phosphohistidine intermediate" evidence="2">
    <location>
        <position position="10"/>
    </location>
</feature>
<evidence type="ECO:0000313" key="4">
    <source>
        <dbReference type="EMBL" id="KRN58478.1"/>
    </source>
</evidence>
<dbReference type="InterPro" id="IPR051695">
    <property type="entry name" value="Phosphoglycerate_Mutase"/>
</dbReference>
<proteinExistence type="predicted"/>
<dbReference type="AlphaFoldDB" id="A0A0R2I155"/>
<keyword evidence="1" id="KW-0378">Hydrolase</keyword>
<dbReference type="Gene3D" id="3.40.50.1240">
    <property type="entry name" value="Phosphoglycerate mutase-like"/>
    <property type="match status" value="1"/>
</dbReference>
<dbReference type="RefSeq" id="WP_057741918.1">
    <property type="nucleotide sequence ID" value="NZ_JQBW01000010.1"/>
</dbReference>
<dbReference type="GO" id="GO:0045820">
    <property type="term" value="P:negative regulation of glycolytic process"/>
    <property type="evidence" value="ECO:0007669"/>
    <property type="project" value="TreeGrafter"/>
</dbReference>
<dbReference type="Proteomes" id="UP000050934">
    <property type="component" value="Unassembled WGS sequence"/>
</dbReference>
<dbReference type="STRING" id="396268.IV45_GL000925"/>
<feature type="active site" description="Proton donor/acceptor" evidence="2">
    <location>
        <position position="86"/>
    </location>
</feature>
<feature type="binding site" evidence="3">
    <location>
        <position position="59"/>
    </location>
    <ligand>
        <name>substrate</name>
    </ligand>
</feature>
<dbReference type="PATRIC" id="fig|396268.3.peg.937"/>
<dbReference type="InterPro" id="IPR029033">
    <property type="entry name" value="His_PPase_superfam"/>
</dbReference>
<name>A0A0R2I155_9LACO</name>
<feature type="binding site" evidence="3">
    <location>
        <begin position="9"/>
        <end position="16"/>
    </location>
    <ligand>
        <name>substrate</name>
    </ligand>
</feature>
<comment type="caution">
    <text evidence="4">The sequence shown here is derived from an EMBL/GenBank/DDBJ whole genome shotgun (WGS) entry which is preliminary data.</text>
</comment>
<dbReference type="GO" id="GO:0043456">
    <property type="term" value="P:regulation of pentose-phosphate shunt"/>
    <property type="evidence" value="ECO:0007669"/>
    <property type="project" value="TreeGrafter"/>
</dbReference>
<evidence type="ECO:0000256" key="3">
    <source>
        <dbReference type="PIRSR" id="PIRSR613078-2"/>
    </source>
</evidence>
<evidence type="ECO:0000256" key="1">
    <source>
        <dbReference type="ARBA" id="ARBA00022801"/>
    </source>
</evidence>
<dbReference type="SMART" id="SM00855">
    <property type="entry name" value="PGAM"/>
    <property type="match status" value="1"/>
</dbReference>
<dbReference type="SUPFAM" id="SSF53254">
    <property type="entry name" value="Phosphoglycerate mutase-like"/>
    <property type="match status" value="1"/>
</dbReference>
<dbReference type="GO" id="GO:0004331">
    <property type="term" value="F:fructose-2,6-bisphosphate 2-phosphatase activity"/>
    <property type="evidence" value="ECO:0007669"/>
    <property type="project" value="TreeGrafter"/>
</dbReference>
<dbReference type="InterPro" id="IPR013078">
    <property type="entry name" value="His_Pase_superF_clade-1"/>
</dbReference>
<dbReference type="Pfam" id="PF00300">
    <property type="entry name" value="His_Phos_1"/>
    <property type="match status" value="1"/>
</dbReference>
<keyword evidence="5" id="KW-1185">Reference proteome</keyword>
<dbReference type="GO" id="GO:0005829">
    <property type="term" value="C:cytosol"/>
    <property type="evidence" value="ECO:0007669"/>
    <property type="project" value="TreeGrafter"/>
</dbReference>
<dbReference type="CDD" id="cd07067">
    <property type="entry name" value="HP_PGM_like"/>
    <property type="match status" value="1"/>
</dbReference>
<gene>
    <name evidence="4" type="ORF">IV45_GL000925</name>
</gene>
<evidence type="ECO:0000313" key="5">
    <source>
        <dbReference type="Proteomes" id="UP000050934"/>
    </source>
</evidence>
<protein>
    <submittedName>
        <fullName evidence="4">Alpha-ribazole phosphatase</fullName>
    </submittedName>
</protein>
<sequence>MTTQLYFVRHGETFLNNFKRMQGWIDSHLTEKGRQQAIATGKALAQTKFTVVASSDLGRARQTKKLIISQLQHQPKATFVLPEFREVNFGSFDGLPRIDAWNTVTENTPYNDQNDIIRHGGLHEVRQLMADADPLHLCEYNPEIIARWKRGVQKLLAESPDQDNMNILVISHGTFIRTISEHYGQYVAGMENVPKNGSVTIFTVDHGQIHLKRYNQLL</sequence>
<dbReference type="PANTHER" id="PTHR46517">
    <property type="entry name" value="FRUCTOSE-2,6-BISPHOSPHATASE TIGAR"/>
    <property type="match status" value="1"/>
</dbReference>
<dbReference type="EMBL" id="JQBW01000010">
    <property type="protein sequence ID" value="KRN58478.1"/>
    <property type="molecule type" value="Genomic_DNA"/>
</dbReference>
<organism evidence="4 5">
    <name type="scientific">Limosilactobacillus secaliphilus</name>
    <dbReference type="NCBI Taxonomy" id="396268"/>
    <lineage>
        <taxon>Bacteria</taxon>
        <taxon>Bacillati</taxon>
        <taxon>Bacillota</taxon>
        <taxon>Bacilli</taxon>
        <taxon>Lactobacillales</taxon>
        <taxon>Lactobacillaceae</taxon>
        <taxon>Limosilactobacillus</taxon>
    </lineage>
</organism>
<dbReference type="OrthoDB" id="4131070at2"/>
<evidence type="ECO:0000256" key="2">
    <source>
        <dbReference type="PIRSR" id="PIRSR613078-1"/>
    </source>
</evidence>
<reference evidence="4 5" key="1">
    <citation type="journal article" date="2015" name="Genome Announc.">
        <title>Expanding the biotechnology potential of lactobacilli through comparative genomics of 213 strains and associated genera.</title>
        <authorList>
            <person name="Sun Z."/>
            <person name="Harris H.M."/>
            <person name="McCann A."/>
            <person name="Guo C."/>
            <person name="Argimon S."/>
            <person name="Zhang W."/>
            <person name="Yang X."/>
            <person name="Jeffery I.B."/>
            <person name="Cooney J.C."/>
            <person name="Kagawa T.F."/>
            <person name="Liu W."/>
            <person name="Song Y."/>
            <person name="Salvetti E."/>
            <person name="Wrobel A."/>
            <person name="Rasinkangas P."/>
            <person name="Parkhill J."/>
            <person name="Rea M.C."/>
            <person name="O'Sullivan O."/>
            <person name="Ritari J."/>
            <person name="Douillard F.P."/>
            <person name="Paul Ross R."/>
            <person name="Yang R."/>
            <person name="Briner A.E."/>
            <person name="Felis G.E."/>
            <person name="de Vos W.M."/>
            <person name="Barrangou R."/>
            <person name="Klaenhammer T.R."/>
            <person name="Caufield P.W."/>
            <person name="Cui Y."/>
            <person name="Zhang H."/>
            <person name="O'Toole P.W."/>
        </authorList>
    </citation>
    <scope>NUCLEOTIDE SEQUENCE [LARGE SCALE GENOMIC DNA]</scope>
    <source>
        <strain evidence="4 5">DSM 17896</strain>
    </source>
</reference>
<dbReference type="PANTHER" id="PTHR46517:SF1">
    <property type="entry name" value="FRUCTOSE-2,6-BISPHOSPHATASE TIGAR"/>
    <property type="match status" value="1"/>
</dbReference>